<dbReference type="KEGG" id="apln:112905578"/>
<dbReference type="GeneID" id="112905578"/>
<evidence type="ECO:0000313" key="1">
    <source>
        <dbReference type="Proteomes" id="UP000192223"/>
    </source>
</evidence>
<accession>A0A7F5RDJ2</accession>
<keyword evidence="1" id="KW-1185">Reference proteome</keyword>
<evidence type="ECO:0000313" key="2">
    <source>
        <dbReference type="RefSeq" id="XP_025834041.1"/>
    </source>
</evidence>
<proteinExistence type="predicted"/>
<dbReference type="Proteomes" id="UP000192223">
    <property type="component" value="Unplaced"/>
</dbReference>
<protein>
    <submittedName>
        <fullName evidence="2">Uncharacterized protein LOC112905578</fullName>
    </submittedName>
</protein>
<organism evidence="1 2">
    <name type="scientific">Agrilus planipennis</name>
    <name type="common">Emerald ash borer</name>
    <name type="synonym">Agrilus marcopoli</name>
    <dbReference type="NCBI Taxonomy" id="224129"/>
    <lineage>
        <taxon>Eukaryota</taxon>
        <taxon>Metazoa</taxon>
        <taxon>Ecdysozoa</taxon>
        <taxon>Arthropoda</taxon>
        <taxon>Hexapoda</taxon>
        <taxon>Insecta</taxon>
        <taxon>Pterygota</taxon>
        <taxon>Neoptera</taxon>
        <taxon>Endopterygota</taxon>
        <taxon>Coleoptera</taxon>
        <taxon>Polyphaga</taxon>
        <taxon>Elateriformia</taxon>
        <taxon>Buprestoidea</taxon>
        <taxon>Buprestidae</taxon>
        <taxon>Agrilinae</taxon>
        <taxon>Agrilus</taxon>
    </lineage>
</organism>
<sequence length="131" mass="16416">MPKKHDLQLKRRDKIRKKKHRIILTITWPEYIIRKVWRYQTFIFYSNKKPKRNPSVIQRLMAKKRFRRRKTCKPKKSLKIRKQRAVLESMQLKNRRPIKSLRYKEYDPYASEVAARISRRRTEFDKKRKFL</sequence>
<gene>
    <name evidence="2" type="primary">LOC112905578</name>
</gene>
<name>A0A7F5RDJ2_AGRPL</name>
<dbReference type="RefSeq" id="XP_025834041.1">
    <property type="nucleotide sequence ID" value="XM_025978256.1"/>
</dbReference>
<dbReference type="AlphaFoldDB" id="A0A7F5RDJ2"/>
<dbReference type="InParanoid" id="A0A7F5RDJ2"/>
<reference evidence="2" key="1">
    <citation type="submission" date="2025-08" db="UniProtKB">
        <authorList>
            <consortium name="RefSeq"/>
        </authorList>
    </citation>
    <scope>IDENTIFICATION</scope>
    <source>
        <tissue evidence="2">Entire body</tissue>
    </source>
</reference>